<dbReference type="PRINTS" id="PR00463">
    <property type="entry name" value="EP450I"/>
</dbReference>
<dbReference type="AlphaFoldDB" id="A0A7N0TIH6"/>
<keyword evidence="3" id="KW-0349">Heme</keyword>
<dbReference type="GO" id="GO:0016705">
    <property type="term" value="F:oxidoreductase activity, acting on paired donors, with incorporation or reduction of molecular oxygen"/>
    <property type="evidence" value="ECO:0007669"/>
    <property type="project" value="InterPro"/>
</dbReference>
<accession>A0A7N0TIH6</accession>
<keyword evidence="6" id="KW-1133">Transmembrane helix</keyword>
<keyword evidence="8" id="KW-0408">Iron</keyword>
<dbReference type="GO" id="GO:0004497">
    <property type="term" value="F:monooxygenase activity"/>
    <property type="evidence" value="ECO:0007669"/>
    <property type="project" value="UniProtKB-KW"/>
</dbReference>
<evidence type="ECO:0000256" key="5">
    <source>
        <dbReference type="ARBA" id="ARBA00022723"/>
    </source>
</evidence>
<evidence type="ECO:0008006" key="13">
    <source>
        <dbReference type="Google" id="ProtNLM"/>
    </source>
</evidence>
<evidence type="ECO:0000256" key="6">
    <source>
        <dbReference type="ARBA" id="ARBA00022989"/>
    </source>
</evidence>
<dbReference type="InterPro" id="IPR002401">
    <property type="entry name" value="Cyt_P450_E_grp-I"/>
</dbReference>
<dbReference type="InterPro" id="IPR001128">
    <property type="entry name" value="Cyt_P450"/>
</dbReference>
<name>A0A7N0TIH6_KALFE</name>
<evidence type="ECO:0000256" key="9">
    <source>
        <dbReference type="ARBA" id="ARBA00023033"/>
    </source>
</evidence>
<dbReference type="Gramene" id="Kaladp0038s0095.1.v1.1">
    <property type="protein sequence ID" value="Kaladp0038s0095.1.v1.1"/>
    <property type="gene ID" value="Kaladp0038s0095.v1.1"/>
</dbReference>
<evidence type="ECO:0000256" key="8">
    <source>
        <dbReference type="ARBA" id="ARBA00023004"/>
    </source>
</evidence>
<dbReference type="Pfam" id="PF00067">
    <property type="entry name" value="p450"/>
    <property type="match status" value="1"/>
</dbReference>
<dbReference type="Proteomes" id="UP000594263">
    <property type="component" value="Unplaced"/>
</dbReference>
<dbReference type="PANTHER" id="PTHR24282">
    <property type="entry name" value="CYTOCHROME P450 FAMILY MEMBER"/>
    <property type="match status" value="1"/>
</dbReference>
<dbReference type="GO" id="GO:0016020">
    <property type="term" value="C:membrane"/>
    <property type="evidence" value="ECO:0007669"/>
    <property type="project" value="UniProtKB-SubCell"/>
</dbReference>
<comment type="subcellular location">
    <subcellularLocation>
        <location evidence="1">Membrane</location>
    </subcellularLocation>
</comment>
<dbReference type="GO" id="GO:0020037">
    <property type="term" value="F:heme binding"/>
    <property type="evidence" value="ECO:0007669"/>
    <property type="project" value="InterPro"/>
</dbReference>
<keyword evidence="12" id="KW-1185">Reference proteome</keyword>
<keyword evidence="5" id="KW-0479">Metal-binding</keyword>
<keyword evidence="10" id="KW-0472">Membrane</keyword>
<dbReference type="GO" id="GO:0005506">
    <property type="term" value="F:iron ion binding"/>
    <property type="evidence" value="ECO:0007669"/>
    <property type="project" value="InterPro"/>
</dbReference>
<evidence type="ECO:0000256" key="3">
    <source>
        <dbReference type="ARBA" id="ARBA00022617"/>
    </source>
</evidence>
<evidence type="ECO:0000256" key="10">
    <source>
        <dbReference type="ARBA" id="ARBA00023136"/>
    </source>
</evidence>
<comment type="similarity">
    <text evidence="2">Belongs to the cytochrome P450 family.</text>
</comment>
<dbReference type="OMA" id="FHIFATH"/>
<sequence>MSGLIAALFSILILTWAYRVINWLWLTPKRLERSLNQQGLKGSSYKFLYGDMKENMEKMKEATSKPINLSDDIAPRLIPHIHWCLQTYGKNSITWLGPKPRVLLMEPELTKEIFNKISQFHKVRDNPLVRLLATGLVTYDDDKWAKHRKLINPAFHSEKLKNMLPAFYQSTSELVSIWENLDFEKGSCELDVWPDVHNMTRNVISRTAFGSDYEEGKRVFELQRELIDLVMQASLSVYIPGWRFVPTKMNRRMKALNQDIVATLCAMIDKKEKVMTESKTASGDLLGLLLESNLREANESRNKSVGMTLHDVIEECKLFYFAGQETTSVFIVWTLILLSQHQEWQERARNEVLEVFGPEKPNLDRVHHLKIVSLQ</sequence>
<evidence type="ECO:0000256" key="7">
    <source>
        <dbReference type="ARBA" id="ARBA00023002"/>
    </source>
</evidence>
<protein>
    <recommendedName>
        <fullName evidence="13">Cytochrome P450</fullName>
    </recommendedName>
</protein>
<proteinExistence type="inferred from homology"/>
<organism evidence="11 12">
    <name type="scientific">Kalanchoe fedtschenkoi</name>
    <name type="common">Lavender scallops</name>
    <name type="synonym">South American air plant</name>
    <dbReference type="NCBI Taxonomy" id="63787"/>
    <lineage>
        <taxon>Eukaryota</taxon>
        <taxon>Viridiplantae</taxon>
        <taxon>Streptophyta</taxon>
        <taxon>Embryophyta</taxon>
        <taxon>Tracheophyta</taxon>
        <taxon>Spermatophyta</taxon>
        <taxon>Magnoliopsida</taxon>
        <taxon>eudicotyledons</taxon>
        <taxon>Gunneridae</taxon>
        <taxon>Pentapetalae</taxon>
        <taxon>Saxifragales</taxon>
        <taxon>Crassulaceae</taxon>
        <taxon>Kalanchoe</taxon>
    </lineage>
</organism>
<dbReference type="InterPro" id="IPR050665">
    <property type="entry name" value="Cytochrome_P450_Monooxygen"/>
</dbReference>
<keyword evidence="4" id="KW-0812">Transmembrane</keyword>
<dbReference type="InterPro" id="IPR036396">
    <property type="entry name" value="Cyt_P450_sf"/>
</dbReference>
<dbReference type="EnsemblPlants" id="Kaladp0038s0095.1.v1.1">
    <property type="protein sequence ID" value="Kaladp0038s0095.1.v1.1"/>
    <property type="gene ID" value="Kaladp0038s0095.v1.1"/>
</dbReference>
<evidence type="ECO:0000313" key="12">
    <source>
        <dbReference type="Proteomes" id="UP000594263"/>
    </source>
</evidence>
<dbReference type="Gene3D" id="1.10.630.10">
    <property type="entry name" value="Cytochrome P450"/>
    <property type="match status" value="1"/>
</dbReference>
<evidence type="ECO:0000256" key="1">
    <source>
        <dbReference type="ARBA" id="ARBA00004370"/>
    </source>
</evidence>
<evidence type="ECO:0000313" key="11">
    <source>
        <dbReference type="EnsemblPlants" id="Kaladp0038s0095.1.v1.1"/>
    </source>
</evidence>
<dbReference type="SUPFAM" id="SSF48264">
    <property type="entry name" value="Cytochrome P450"/>
    <property type="match status" value="1"/>
</dbReference>
<evidence type="ECO:0000256" key="4">
    <source>
        <dbReference type="ARBA" id="ARBA00022692"/>
    </source>
</evidence>
<reference evidence="11" key="1">
    <citation type="submission" date="2021-01" db="UniProtKB">
        <authorList>
            <consortium name="EnsemblPlants"/>
        </authorList>
    </citation>
    <scope>IDENTIFICATION</scope>
</reference>
<evidence type="ECO:0000256" key="2">
    <source>
        <dbReference type="ARBA" id="ARBA00010617"/>
    </source>
</evidence>
<dbReference type="PANTHER" id="PTHR24282:SF255">
    <property type="entry name" value="CYTOCHROME P450 72A11-RELATED"/>
    <property type="match status" value="1"/>
</dbReference>
<keyword evidence="9" id="KW-0503">Monooxygenase</keyword>
<keyword evidence="7" id="KW-0560">Oxidoreductase</keyword>